<evidence type="ECO:0000313" key="2">
    <source>
        <dbReference type="Proteomes" id="UP001555786"/>
    </source>
</evidence>
<reference evidence="1 2" key="1">
    <citation type="submission" date="2024-07" db="EMBL/GenBank/DDBJ databases">
        <title>Description of Labrys sedimenti sp. nov., isolated from a diclofenac-degrading enrichment culture.</title>
        <authorList>
            <person name="Tancsics A."/>
            <person name="Csepanyi A."/>
        </authorList>
    </citation>
    <scope>NUCLEOTIDE SEQUENCE [LARGE SCALE GENOMIC DNA]</scope>
    <source>
        <strain evidence="1 2">LMG 23578</strain>
    </source>
</reference>
<comment type="caution">
    <text evidence="1">The sequence shown here is derived from an EMBL/GenBank/DDBJ whole genome shotgun (WGS) entry which is preliminary data.</text>
</comment>
<protein>
    <submittedName>
        <fullName evidence="1">DUF1223 domain-containing protein</fullName>
    </submittedName>
</protein>
<dbReference type="InterPro" id="IPR010634">
    <property type="entry name" value="DUF1223"/>
</dbReference>
<gene>
    <name evidence="1" type="ORF">ABXS05_23885</name>
</gene>
<dbReference type="EMBL" id="JBFNQD010000009">
    <property type="protein sequence ID" value="MEW9308615.1"/>
    <property type="molecule type" value="Genomic_DNA"/>
</dbReference>
<dbReference type="PANTHER" id="PTHR36057">
    <property type="match status" value="1"/>
</dbReference>
<dbReference type="Proteomes" id="UP001555786">
    <property type="component" value="Unassembled WGS sequence"/>
</dbReference>
<dbReference type="PANTHER" id="PTHR36057:SF1">
    <property type="entry name" value="LIPOPROTEIN LIPID ATTACHMENT SITE-LIKE PROTEIN, PUTATIVE (DUF1223)-RELATED"/>
    <property type="match status" value="1"/>
</dbReference>
<dbReference type="RefSeq" id="WP_367625606.1">
    <property type="nucleotide sequence ID" value="NZ_JBFNQD010000009.1"/>
</dbReference>
<evidence type="ECO:0000313" key="1">
    <source>
        <dbReference type="EMBL" id="MEW9308615.1"/>
    </source>
</evidence>
<accession>A0ABV3PSI7</accession>
<organism evidence="1 2">
    <name type="scientific">Labrys neptuniae</name>
    <dbReference type="NCBI Taxonomy" id="376174"/>
    <lineage>
        <taxon>Bacteria</taxon>
        <taxon>Pseudomonadati</taxon>
        <taxon>Pseudomonadota</taxon>
        <taxon>Alphaproteobacteria</taxon>
        <taxon>Hyphomicrobiales</taxon>
        <taxon>Xanthobacteraceae</taxon>
        <taxon>Labrys</taxon>
    </lineage>
</organism>
<keyword evidence="2" id="KW-1185">Reference proteome</keyword>
<dbReference type="InterPro" id="IPR036249">
    <property type="entry name" value="Thioredoxin-like_sf"/>
</dbReference>
<name>A0ABV3PSI7_9HYPH</name>
<dbReference type="Pfam" id="PF06764">
    <property type="entry name" value="DUF1223"/>
    <property type="match status" value="1"/>
</dbReference>
<dbReference type="SUPFAM" id="SSF52833">
    <property type="entry name" value="Thioredoxin-like"/>
    <property type="match status" value="1"/>
</dbReference>
<sequence>MRRSTRRPRTGLWRLAPLGLGLVLLPLGSVAPAEAGRLTVVELFTSQGCSSCPPANANLAAISRRPGVLALSFGVTYWDRLGWKDVFARPDYTQRQVAYEKPLGQSGPFTPQMVVNGRASLIGNELAELDAAIAGAAVLRAGPSLAVSGGHVVIGSQASPPASLDIWLVRYDPRQVEVPVRAGENAGRTLAHKNVVHDLVRLGLWKGEALDLPIARAPAGQHTAILLQAPDGGAIQAAATD</sequence>
<proteinExistence type="predicted"/>